<dbReference type="RefSeq" id="WP_145358803.1">
    <property type="nucleotide sequence ID" value="NZ_CP036265.1"/>
</dbReference>
<evidence type="ECO:0000313" key="3">
    <source>
        <dbReference type="EMBL" id="QDT15908.1"/>
    </source>
</evidence>
<feature type="domain" description="Arrestin-like N-terminal" evidence="2">
    <location>
        <begin position="70"/>
        <end position="118"/>
    </location>
</feature>
<dbReference type="Pfam" id="PF00339">
    <property type="entry name" value="Arrestin_N"/>
    <property type="match status" value="1"/>
</dbReference>
<dbReference type="KEGG" id="acaf:CA12_20060"/>
<dbReference type="Gene3D" id="2.60.40.640">
    <property type="match status" value="1"/>
</dbReference>
<sequence length="144" mass="15086">MFSIELDAPEAAPGGVVRGAAIFTTEKEVTPKHVRLELLWSTRGRGDVSSGVVAQADGQTGPVAAGQTVRVPFAATLPKDAPRSFAGELIELYWCVRGRVDLPWAFDEKAQAEFVVVGPGADSPGVGGAGADEGDRDGSDHWPE</sequence>
<evidence type="ECO:0000256" key="1">
    <source>
        <dbReference type="SAM" id="MobiDB-lite"/>
    </source>
</evidence>
<reference evidence="3 4" key="1">
    <citation type="submission" date="2019-02" db="EMBL/GenBank/DDBJ databases">
        <title>Deep-cultivation of Planctomycetes and their phenomic and genomic characterization uncovers novel biology.</title>
        <authorList>
            <person name="Wiegand S."/>
            <person name="Jogler M."/>
            <person name="Boedeker C."/>
            <person name="Pinto D."/>
            <person name="Vollmers J."/>
            <person name="Rivas-Marin E."/>
            <person name="Kohn T."/>
            <person name="Peeters S.H."/>
            <person name="Heuer A."/>
            <person name="Rast P."/>
            <person name="Oberbeckmann S."/>
            <person name="Bunk B."/>
            <person name="Jeske O."/>
            <person name="Meyerdierks A."/>
            <person name="Storesund J.E."/>
            <person name="Kallscheuer N."/>
            <person name="Luecker S."/>
            <person name="Lage O.M."/>
            <person name="Pohl T."/>
            <person name="Merkel B.J."/>
            <person name="Hornburger P."/>
            <person name="Mueller R.-W."/>
            <person name="Bruemmer F."/>
            <person name="Labrenz M."/>
            <person name="Spormann A.M."/>
            <person name="Op den Camp H."/>
            <person name="Overmann J."/>
            <person name="Amann R."/>
            <person name="Jetten M.S.M."/>
            <person name="Mascher T."/>
            <person name="Medema M.H."/>
            <person name="Devos D.P."/>
            <person name="Kaster A.-K."/>
            <person name="Ovreas L."/>
            <person name="Rohde M."/>
            <person name="Galperin M.Y."/>
            <person name="Jogler C."/>
        </authorList>
    </citation>
    <scope>NUCLEOTIDE SEQUENCE [LARGE SCALE GENOMIC DNA]</scope>
    <source>
        <strain evidence="3 4">CA12</strain>
    </source>
</reference>
<evidence type="ECO:0000259" key="2">
    <source>
        <dbReference type="Pfam" id="PF00339"/>
    </source>
</evidence>
<dbReference type="Proteomes" id="UP000318741">
    <property type="component" value="Chromosome"/>
</dbReference>
<gene>
    <name evidence="3" type="ORF">CA12_20060</name>
</gene>
<evidence type="ECO:0000313" key="4">
    <source>
        <dbReference type="Proteomes" id="UP000318741"/>
    </source>
</evidence>
<organism evidence="3 4">
    <name type="scientific">Alienimonas californiensis</name>
    <dbReference type="NCBI Taxonomy" id="2527989"/>
    <lineage>
        <taxon>Bacteria</taxon>
        <taxon>Pseudomonadati</taxon>
        <taxon>Planctomycetota</taxon>
        <taxon>Planctomycetia</taxon>
        <taxon>Planctomycetales</taxon>
        <taxon>Planctomycetaceae</taxon>
        <taxon>Alienimonas</taxon>
    </lineage>
</organism>
<dbReference type="OrthoDB" id="269669at2"/>
<feature type="region of interest" description="Disordered" evidence="1">
    <location>
        <begin position="119"/>
        <end position="144"/>
    </location>
</feature>
<dbReference type="InterPro" id="IPR011021">
    <property type="entry name" value="Arrestin-like_N"/>
</dbReference>
<protein>
    <recommendedName>
        <fullName evidence="2">Arrestin-like N-terminal domain-containing protein</fullName>
    </recommendedName>
</protein>
<dbReference type="EMBL" id="CP036265">
    <property type="protein sequence ID" value="QDT15908.1"/>
    <property type="molecule type" value="Genomic_DNA"/>
</dbReference>
<name>A0A517P965_9PLAN</name>
<accession>A0A517P965</accession>
<dbReference type="InterPro" id="IPR014752">
    <property type="entry name" value="Arrestin-like_C"/>
</dbReference>
<proteinExistence type="predicted"/>
<dbReference type="AlphaFoldDB" id="A0A517P965"/>
<keyword evidence="4" id="KW-1185">Reference proteome</keyword>